<evidence type="ECO:0000313" key="1">
    <source>
        <dbReference type="EMBL" id="CAF4044200.1"/>
    </source>
</evidence>
<proteinExistence type="predicted"/>
<accession>A0A819RGX0</accession>
<sequence>SAVELLIVNDKIKLMELNKKLD</sequence>
<dbReference type="EMBL" id="CAJOBD010005843">
    <property type="protein sequence ID" value="CAF4044200.1"/>
    <property type="molecule type" value="Genomic_DNA"/>
</dbReference>
<reference evidence="1" key="1">
    <citation type="submission" date="2021-02" db="EMBL/GenBank/DDBJ databases">
        <authorList>
            <person name="Nowell W R."/>
        </authorList>
    </citation>
    <scope>NUCLEOTIDE SEQUENCE</scope>
</reference>
<organism evidence="1 2">
    <name type="scientific">Rotaria sordida</name>
    <dbReference type="NCBI Taxonomy" id="392033"/>
    <lineage>
        <taxon>Eukaryota</taxon>
        <taxon>Metazoa</taxon>
        <taxon>Spiralia</taxon>
        <taxon>Gnathifera</taxon>
        <taxon>Rotifera</taxon>
        <taxon>Eurotatoria</taxon>
        <taxon>Bdelloidea</taxon>
        <taxon>Philodinida</taxon>
        <taxon>Philodinidae</taxon>
        <taxon>Rotaria</taxon>
    </lineage>
</organism>
<dbReference type="AlphaFoldDB" id="A0A819RGX0"/>
<dbReference type="Proteomes" id="UP000663836">
    <property type="component" value="Unassembled WGS sequence"/>
</dbReference>
<gene>
    <name evidence="1" type="ORF">JBS370_LOCUS28667</name>
</gene>
<evidence type="ECO:0000313" key="2">
    <source>
        <dbReference type="Proteomes" id="UP000663836"/>
    </source>
</evidence>
<feature type="non-terminal residue" evidence="1">
    <location>
        <position position="1"/>
    </location>
</feature>
<name>A0A819RGX0_9BILA</name>
<comment type="caution">
    <text evidence="1">The sequence shown here is derived from an EMBL/GenBank/DDBJ whole genome shotgun (WGS) entry which is preliminary data.</text>
</comment>
<protein>
    <submittedName>
        <fullName evidence="1">Uncharacterized protein</fullName>
    </submittedName>
</protein>